<dbReference type="EMBL" id="BGPR01003258">
    <property type="protein sequence ID" value="GBM85717.1"/>
    <property type="molecule type" value="Genomic_DNA"/>
</dbReference>
<reference evidence="1 2" key="1">
    <citation type="journal article" date="2019" name="Sci. Rep.">
        <title>Orb-weaving spider Araneus ventricosus genome elucidates the spidroin gene catalogue.</title>
        <authorList>
            <person name="Kono N."/>
            <person name="Nakamura H."/>
            <person name="Ohtoshi R."/>
            <person name="Moran D.A.P."/>
            <person name="Shinohara A."/>
            <person name="Yoshida Y."/>
            <person name="Fujiwara M."/>
            <person name="Mori M."/>
            <person name="Tomita M."/>
            <person name="Arakawa K."/>
        </authorList>
    </citation>
    <scope>NUCLEOTIDE SEQUENCE [LARGE SCALE GENOMIC DNA]</scope>
</reference>
<proteinExistence type="predicted"/>
<evidence type="ECO:0000313" key="1">
    <source>
        <dbReference type="EMBL" id="GBM85717.1"/>
    </source>
</evidence>
<keyword evidence="2" id="KW-1185">Reference proteome</keyword>
<protein>
    <submittedName>
        <fullName evidence="1">Uncharacterized protein</fullName>
    </submittedName>
</protein>
<organism evidence="1 2">
    <name type="scientific">Araneus ventricosus</name>
    <name type="common">Orbweaver spider</name>
    <name type="synonym">Epeira ventricosa</name>
    <dbReference type="NCBI Taxonomy" id="182803"/>
    <lineage>
        <taxon>Eukaryota</taxon>
        <taxon>Metazoa</taxon>
        <taxon>Ecdysozoa</taxon>
        <taxon>Arthropoda</taxon>
        <taxon>Chelicerata</taxon>
        <taxon>Arachnida</taxon>
        <taxon>Araneae</taxon>
        <taxon>Araneomorphae</taxon>
        <taxon>Entelegynae</taxon>
        <taxon>Araneoidea</taxon>
        <taxon>Araneidae</taxon>
        <taxon>Araneus</taxon>
    </lineage>
</organism>
<accession>A0A4Y2J6E9</accession>
<comment type="caution">
    <text evidence="1">The sequence shown here is derived from an EMBL/GenBank/DDBJ whole genome shotgun (WGS) entry which is preliminary data.</text>
</comment>
<evidence type="ECO:0000313" key="2">
    <source>
        <dbReference type="Proteomes" id="UP000499080"/>
    </source>
</evidence>
<name>A0A4Y2J6E9_ARAVE</name>
<gene>
    <name evidence="1" type="ORF">AVEN_163046_1</name>
</gene>
<sequence length="110" mass="13305">MGNEKSHSWTYQENRMGVLRWGASAQILTTVLVKRPRFNFPHITSFSLYLFAQSTEENCMKFLDDCLTLIYPIYENNSPDVKENYRYRFEFCILNPYFFCHGWQRLIHYL</sequence>
<dbReference type="AlphaFoldDB" id="A0A4Y2J6E9"/>
<dbReference type="Proteomes" id="UP000499080">
    <property type="component" value="Unassembled WGS sequence"/>
</dbReference>